<reference evidence="2" key="1">
    <citation type="submission" date="2022-06" db="EMBL/GenBank/DDBJ databases">
        <authorList>
            <person name="Berger JAMES D."/>
            <person name="Berger JAMES D."/>
        </authorList>
    </citation>
    <scope>NUCLEOTIDE SEQUENCE [LARGE SCALE GENOMIC DNA]</scope>
</reference>
<feature type="transmembrane region" description="Helical" evidence="1">
    <location>
        <begin position="95"/>
        <end position="120"/>
    </location>
</feature>
<evidence type="ECO:0000313" key="3">
    <source>
        <dbReference type="WBParaSite" id="TREG1_56150.1"/>
    </source>
</evidence>
<protein>
    <recommendedName>
        <fullName evidence="4">Transmembrane protein 18</fullName>
    </recommendedName>
</protein>
<organism evidence="2 3">
    <name type="scientific">Trichobilharzia regenti</name>
    <name type="common">Nasal bird schistosome</name>
    <dbReference type="NCBI Taxonomy" id="157069"/>
    <lineage>
        <taxon>Eukaryota</taxon>
        <taxon>Metazoa</taxon>
        <taxon>Spiralia</taxon>
        <taxon>Lophotrochozoa</taxon>
        <taxon>Platyhelminthes</taxon>
        <taxon>Trematoda</taxon>
        <taxon>Digenea</taxon>
        <taxon>Strigeidida</taxon>
        <taxon>Schistosomatoidea</taxon>
        <taxon>Schistosomatidae</taxon>
        <taxon>Trichobilharzia</taxon>
    </lineage>
</organism>
<feature type="transmembrane region" description="Helical" evidence="1">
    <location>
        <begin position="32"/>
        <end position="49"/>
    </location>
</feature>
<keyword evidence="1" id="KW-0812">Transmembrane</keyword>
<evidence type="ECO:0000313" key="2">
    <source>
        <dbReference type="Proteomes" id="UP000050795"/>
    </source>
</evidence>
<feature type="transmembrane region" description="Helical" evidence="1">
    <location>
        <begin position="56"/>
        <end position="75"/>
    </location>
</feature>
<keyword evidence="1" id="KW-1133">Transmembrane helix</keyword>
<dbReference type="Proteomes" id="UP000050795">
    <property type="component" value="Unassembled WGS sequence"/>
</dbReference>
<sequence>MNPTFNLFNATNTVTIHTVLDAFLSIPWKDEIWLVSVMVLHLITPICLIKLRSFTSLLLCVLFFLLGTVWCSDWINEVAANHWNLFATEQYFDSHGYFLSCIWSIPAIVNSLIITVLLFLQVNTLLVQCKRLQMAHQQHVKKD</sequence>
<dbReference type="WBParaSite" id="TREG1_56150.1">
    <property type="protein sequence ID" value="TREG1_56150.1"/>
    <property type="gene ID" value="TREG1_56150"/>
</dbReference>
<keyword evidence="1" id="KW-0472">Membrane</keyword>
<reference evidence="3" key="2">
    <citation type="submission" date="2023-11" db="UniProtKB">
        <authorList>
            <consortium name="WormBaseParasite"/>
        </authorList>
    </citation>
    <scope>IDENTIFICATION</scope>
</reference>
<dbReference type="AlphaFoldDB" id="A0AA85JZ84"/>
<keyword evidence="2" id="KW-1185">Reference proteome</keyword>
<evidence type="ECO:0000256" key="1">
    <source>
        <dbReference type="SAM" id="Phobius"/>
    </source>
</evidence>
<dbReference type="Pfam" id="PF14770">
    <property type="entry name" value="TMEM18"/>
    <property type="match status" value="1"/>
</dbReference>
<proteinExistence type="predicted"/>
<accession>A0AA85JZ84</accession>
<name>A0AA85JZ84_TRIRE</name>
<evidence type="ECO:0008006" key="4">
    <source>
        <dbReference type="Google" id="ProtNLM"/>
    </source>
</evidence>
<dbReference type="InterPro" id="IPR026721">
    <property type="entry name" value="TMEM18"/>
</dbReference>